<evidence type="ECO:0000313" key="2">
    <source>
        <dbReference type="Proteomes" id="UP001201812"/>
    </source>
</evidence>
<sequence>MFELQSKAHRSEDRKKGKFYKGFFIWCPSGLDPLQTASAPLRLNTGCELDSRRVLFKAQRLQHSATPSGLTVQPRIKRQPSDFGFAPTHRSEIGFTLGISGLSDEDSINSRLKFGKLHSKPLSSLSAEAACSTSQAQAVFPLSIGITPSTRRTTRGSSTAAFNK</sequence>
<accession>A0AAD4NFT4</accession>
<evidence type="ECO:0000313" key="1">
    <source>
        <dbReference type="EMBL" id="KAI1723569.1"/>
    </source>
</evidence>
<keyword evidence="2" id="KW-1185">Reference proteome</keyword>
<protein>
    <submittedName>
        <fullName evidence="1">Uncharacterized protein</fullName>
    </submittedName>
</protein>
<gene>
    <name evidence="1" type="ORF">DdX_03731</name>
</gene>
<reference evidence="1" key="1">
    <citation type="submission" date="2022-01" db="EMBL/GenBank/DDBJ databases">
        <title>Genome Sequence Resource for Two Populations of Ditylenchus destructor, the Migratory Endoparasitic Phytonematode.</title>
        <authorList>
            <person name="Zhang H."/>
            <person name="Lin R."/>
            <person name="Xie B."/>
        </authorList>
    </citation>
    <scope>NUCLEOTIDE SEQUENCE</scope>
    <source>
        <strain evidence="1">BazhouSP</strain>
    </source>
</reference>
<name>A0AAD4NFT4_9BILA</name>
<proteinExistence type="predicted"/>
<organism evidence="1 2">
    <name type="scientific">Ditylenchus destructor</name>
    <dbReference type="NCBI Taxonomy" id="166010"/>
    <lineage>
        <taxon>Eukaryota</taxon>
        <taxon>Metazoa</taxon>
        <taxon>Ecdysozoa</taxon>
        <taxon>Nematoda</taxon>
        <taxon>Chromadorea</taxon>
        <taxon>Rhabditida</taxon>
        <taxon>Tylenchina</taxon>
        <taxon>Tylenchomorpha</taxon>
        <taxon>Sphaerularioidea</taxon>
        <taxon>Anguinidae</taxon>
        <taxon>Anguininae</taxon>
        <taxon>Ditylenchus</taxon>
    </lineage>
</organism>
<dbReference type="EMBL" id="JAKKPZ010000003">
    <property type="protein sequence ID" value="KAI1723569.1"/>
    <property type="molecule type" value="Genomic_DNA"/>
</dbReference>
<comment type="caution">
    <text evidence="1">The sequence shown here is derived from an EMBL/GenBank/DDBJ whole genome shotgun (WGS) entry which is preliminary data.</text>
</comment>
<dbReference type="AlphaFoldDB" id="A0AAD4NFT4"/>
<dbReference type="Proteomes" id="UP001201812">
    <property type="component" value="Unassembled WGS sequence"/>
</dbReference>